<organism evidence="3 4">
    <name type="scientific">Polaromonas naphthalenivorans (strain CJ2)</name>
    <dbReference type="NCBI Taxonomy" id="365044"/>
    <lineage>
        <taxon>Bacteria</taxon>
        <taxon>Pseudomonadati</taxon>
        <taxon>Pseudomonadota</taxon>
        <taxon>Betaproteobacteria</taxon>
        <taxon>Burkholderiales</taxon>
        <taxon>Comamonadaceae</taxon>
        <taxon>Polaromonas</taxon>
    </lineage>
</organism>
<keyword evidence="2" id="KW-0472">Membrane</keyword>
<dbReference type="RefSeq" id="WP_011797977.1">
    <property type="nucleotide sequence ID" value="NC_008757.1"/>
</dbReference>
<keyword evidence="4" id="KW-1185">Reference proteome</keyword>
<feature type="region of interest" description="Disordered" evidence="1">
    <location>
        <begin position="190"/>
        <end position="211"/>
    </location>
</feature>
<dbReference type="HOGENOM" id="CLU_905721_0_0_4"/>
<proteinExistence type="predicted"/>
<evidence type="ECO:0000313" key="4">
    <source>
        <dbReference type="Proteomes" id="UP000000644"/>
    </source>
</evidence>
<feature type="compositionally biased region" description="Polar residues" evidence="1">
    <location>
        <begin position="195"/>
        <end position="211"/>
    </location>
</feature>
<dbReference type="Proteomes" id="UP000000644">
    <property type="component" value="Plasmid pPNAP01"/>
</dbReference>
<keyword evidence="2" id="KW-0812">Transmembrane</keyword>
<reference evidence="4" key="1">
    <citation type="journal article" date="2009" name="Environ. Microbiol.">
        <title>The genome of Polaromonas naphthalenivorans strain CJ2, isolated from coal tar-contaminated sediment, reveals physiological and metabolic versatility and evolution through extensive horizontal gene transfer.</title>
        <authorList>
            <person name="Yagi J.M."/>
            <person name="Sims D."/>
            <person name="Brettin T."/>
            <person name="Bruce D."/>
            <person name="Madsen E.L."/>
        </authorList>
    </citation>
    <scope>NUCLEOTIDE SEQUENCE [LARGE SCALE GENOMIC DNA]</scope>
    <source>
        <strain evidence="4">CJ2</strain>
        <plasmid evidence="4">Plasmid pPNAP01</plasmid>
    </source>
</reference>
<feature type="transmembrane region" description="Helical" evidence="2">
    <location>
        <begin position="12"/>
        <end position="32"/>
    </location>
</feature>
<dbReference type="OrthoDB" id="9943038at2"/>
<evidence type="ECO:0000256" key="2">
    <source>
        <dbReference type="SAM" id="Phobius"/>
    </source>
</evidence>
<dbReference type="EMBL" id="CP000530">
    <property type="protein sequence ID" value="ABM39604.1"/>
    <property type="molecule type" value="Genomic_DNA"/>
</dbReference>
<protein>
    <submittedName>
        <fullName evidence="3">Uncharacterized protein</fullName>
    </submittedName>
</protein>
<name>A1VVC6_POLNA</name>
<evidence type="ECO:0000256" key="1">
    <source>
        <dbReference type="SAM" id="MobiDB-lite"/>
    </source>
</evidence>
<keyword evidence="3" id="KW-0614">Plasmid</keyword>
<accession>A1VVC6</accession>
<sequence>MSSQPKQPAIEKIFQIIAQMTGFVIATLVNFVKTVFKEIVTSEEKLIDEAALKASPMQTAQAVSEGGHSSTVPEAIAIEVAVSHLQMHSGVIRDASTKVIKLSLFAGSNPRIERLLSVPCEKLHFQRINWRFDRIRLSHFTPEKAAKSDLPFNYEGAKKYSLADFDAKAPHGHLSKQVQNFAEIPFLSKGGSPEKVSSQEEQTDNSVTSPTGCVTEAEGTVLSASSVVVAPEGKAEYRSFAVVLSTATGDVTFQGVDLEVQFKKYHYSIGDLVSIKKSSSKFEFTKPNKKSETRTKNVFIITVLKKA</sequence>
<dbReference type="AlphaFoldDB" id="A1VVC6"/>
<geneLocation type="plasmid" evidence="3 4">
    <name>pPNAP01</name>
</geneLocation>
<dbReference type="KEGG" id="pna:Pnap_4322"/>
<gene>
    <name evidence="3" type="ordered locus">Pnap_4322</name>
</gene>
<keyword evidence="2" id="KW-1133">Transmembrane helix</keyword>
<evidence type="ECO:0000313" key="3">
    <source>
        <dbReference type="EMBL" id="ABM39604.1"/>
    </source>
</evidence>